<keyword evidence="1" id="KW-0677">Repeat</keyword>
<protein>
    <recommendedName>
        <fullName evidence="3">EF-hand domain-containing protein</fullName>
    </recommendedName>
</protein>
<dbReference type="GO" id="GO:0005509">
    <property type="term" value="F:calcium ion binding"/>
    <property type="evidence" value="ECO:0007669"/>
    <property type="project" value="InterPro"/>
</dbReference>
<dbReference type="PROSITE" id="PS00018">
    <property type="entry name" value="EF_HAND_1"/>
    <property type="match status" value="3"/>
</dbReference>
<dbReference type="Gene3D" id="1.10.238.10">
    <property type="entry name" value="EF-hand"/>
    <property type="match status" value="2"/>
</dbReference>
<feature type="domain" description="EF-hand" evidence="3">
    <location>
        <begin position="8"/>
        <end position="43"/>
    </location>
</feature>
<dbReference type="OrthoDB" id="26525at2759"/>
<feature type="domain" description="EF-hand" evidence="3">
    <location>
        <begin position="81"/>
        <end position="116"/>
    </location>
</feature>
<dbReference type="Proteomes" id="UP001153620">
    <property type="component" value="Chromosome 2"/>
</dbReference>
<dbReference type="PANTHER" id="PTHR23048:SF0">
    <property type="entry name" value="CALMODULIN LIKE 3"/>
    <property type="match status" value="1"/>
</dbReference>
<reference evidence="4" key="1">
    <citation type="submission" date="2022-01" db="EMBL/GenBank/DDBJ databases">
        <authorList>
            <person name="King R."/>
        </authorList>
    </citation>
    <scope>NUCLEOTIDE SEQUENCE</scope>
</reference>
<evidence type="ECO:0000313" key="4">
    <source>
        <dbReference type="EMBL" id="CAG9805563.1"/>
    </source>
</evidence>
<dbReference type="CDD" id="cd00051">
    <property type="entry name" value="EFh"/>
    <property type="match status" value="2"/>
</dbReference>
<proteinExistence type="predicted"/>
<sequence>MESKLTQDQLDELKSSFAIYDLDGDGKITMRELGSVMRALGHNPTEAEILTIINSVDTDQSGSIDFQEFCKLMSTKMREMDTEEDIIDAFRVFDVEGKGHITAYDLRHVMTNLGEKLTDEEVNAMISEADSDGDGVINYSDFVKIMTSK</sequence>
<reference evidence="4" key="2">
    <citation type="submission" date="2022-10" db="EMBL/GenBank/DDBJ databases">
        <authorList>
            <consortium name="ENA_rothamsted_submissions"/>
            <consortium name="culmorum"/>
            <person name="King R."/>
        </authorList>
    </citation>
    <scope>NUCLEOTIDE SEQUENCE</scope>
</reference>
<dbReference type="Pfam" id="PF13499">
    <property type="entry name" value="EF-hand_7"/>
    <property type="match status" value="2"/>
</dbReference>
<dbReference type="InterPro" id="IPR002048">
    <property type="entry name" value="EF_hand_dom"/>
</dbReference>
<dbReference type="InterPro" id="IPR050230">
    <property type="entry name" value="CALM/Myosin/TropC-like"/>
</dbReference>
<dbReference type="AlphaFoldDB" id="A0A9N9RV80"/>
<dbReference type="EMBL" id="OU895878">
    <property type="protein sequence ID" value="CAG9805563.1"/>
    <property type="molecule type" value="Genomic_DNA"/>
</dbReference>
<evidence type="ECO:0000256" key="2">
    <source>
        <dbReference type="ARBA" id="ARBA00022837"/>
    </source>
</evidence>
<keyword evidence="5" id="KW-1185">Reference proteome</keyword>
<organism evidence="4 5">
    <name type="scientific">Chironomus riparius</name>
    <dbReference type="NCBI Taxonomy" id="315576"/>
    <lineage>
        <taxon>Eukaryota</taxon>
        <taxon>Metazoa</taxon>
        <taxon>Ecdysozoa</taxon>
        <taxon>Arthropoda</taxon>
        <taxon>Hexapoda</taxon>
        <taxon>Insecta</taxon>
        <taxon>Pterygota</taxon>
        <taxon>Neoptera</taxon>
        <taxon>Endopterygota</taxon>
        <taxon>Diptera</taxon>
        <taxon>Nematocera</taxon>
        <taxon>Chironomoidea</taxon>
        <taxon>Chironomidae</taxon>
        <taxon>Chironominae</taxon>
        <taxon>Chironomus</taxon>
    </lineage>
</organism>
<dbReference type="SMART" id="SM00054">
    <property type="entry name" value="EFh"/>
    <property type="match status" value="4"/>
</dbReference>
<name>A0A9N9RV80_9DIPT</name>
<dbReference type="InterPro" id="IPR018247">
    <property type="entry name" value="EF_Hand_1_Ca_BS"/>
</dbReference>
<evidence type="ECO:0000256" key="1">
    <source>
        <dbReference type="ARBA" id="ARBA00022737"/>
    </source>
</evidence>
<evidence type="ECO:0000313" key="5">
    <source>
        <dbReference type="Proteomes" id="UP001153620"/>
    </source>
</evidence>
<dbReference type="InterPro" id="IPR011992">
    <property type="entry name" value="EF-hand-dom_pair"/>
</dbReference>
<feature type="domain" description="EF-hand" evidence="3">
    <location>
        <begin position="44"/>
        <end position="79"/>
    </location>
</feature>
<dbReference type="GO" id="GO:0016460">
    <property type="term" value="C:myosin II complex"/>
    <property type="evidence" value="ECO:0007669"/>
    <property type="project" value="TreeGrafter"/>
</dbReference>
<dbReference type="FunFam" id="1.10.238.10:FF:000003">
    <property type="entry name" value="Calmodulin A"/>
    <property type="match status" value="1"/>
</dbReference>
<feature type="domain" description="EF-hand" evidence="3">
    <location>
        <begin position="117"/>
        <end position="149"/>
    </location>
</feature>
<dbReference type="PANTHER" id="PTHR23048">
    <property type="entry name" value="MYOSIN LIGHT CHAIN 1, 3"/>
    <property type="match status" value="1"/>
</dbReference>
<keyword evidence="2" id="KW-0106">Calcium</keyword>
<dbReference type="SUPFAM" id="SSF47473">
    <property type="entry name" value="EF-hand"/>
    <property type="match status" value="1"/>
</dbReference>
<gene>
    <name evidence="4" type="ORF">CHIRRI_LOCUS8434</name>
</gene>
<dbReference type="PROSITE" id="PS50222">
    <property type="entry name" value="EF_HAND_2"/>
    <property type="match status" value="4"/>
</dbReference>
<accession>A0A9N9RV80</accession>
<evidence type="ECO:0000259" key="3">
    <source>
        <dbReference type="PROSITE" id="PS50222"/>
    </source>
</evidence>